<evidence type="ECO:0000256" key="6">
    <source>
        <dbReference type="SAM" id="MobiDB-lite"/>
    </source>
</evidence>
<dbReference type="InterPro" id="IPR038633">
    <property type="entry name" value="Rpn13/ADRM1_Pru_sf"/>
</dbReference>
<dbReference type="InterPro" id="IPR038108">
    <property type="entry name" value="RPN13_DEUBAD_sf"/>
</dbReference>
<accession>A0A2H0ZM95</accession>
<dbReference type="EMBL" id="PEKT02000007">
    <property type="protein sequence ID" value="PIS51760.1"/>
    <property type="molecule type" value="Genomic_DNA"/>
</dbReference>
<dbReference type="PROSITE" id="PS51917">
    <property type="entry name" value="PRU"/>
    <property type="match status" value="1"/>
</dbReference>
<evidence type="ECO:0000256" key="3">
    <source>
        <dbReference type="ARBA" id="ARBA00022490"/>
    </source>
</evidence>
<dbReference type="OMA" id="CNTGRVI"/>
<keyword evidence="10" id="KW-1185">Reference proteome</keyword>
<keyword evidence="4" id="KW-0647">Proteasome</keyword>
<dbReference type="PANTHER" id="PTHR12225">
    <property type="entry name" value="ADHESION REGULATING MOLECULE 1 110 KDA CELL MEMBRANE GLYCOPROTEIN"/>
    <property type="match status" value="1"/>
</dbReference>
<dbReference type="GO" id="GO:0005737">
    <property type="term" value="C:cytoplasm"/>
    <property type="evidence" value="ECO:0007669"/>
    <property type="project" value="UniProtKB-SubCell"/>
</dbReference>
<dbReference type="VEuPathDB" id="FungiDB:CJJ07_005453"/>
<dbReference type="PANTHER" id="PTHR12225:SF0">
    <property type="entry name" value="PROTEASOMAL UBIQUITIN RECEPTOR ADRM1"/>
    <property type="match status" value="1"/>
</dbReference>
<dbReference type="VEuPathDB" id="FungiDB:CJI97_003432"/>
<dbReference type="VEuPathDB" id="FungiDB:CJJ09_000748"/>
<reference evidence="8 10" key="3">
    <citation type="journal article" date="2018" name="Nat. Commun.">
        <title>Genomic insights into multidrug-resistance, mating and virulence in Candida auris and related emerging species.</title>
        <authorList>
            <person name="Munoz J.F."/>
            <person name="Gade L."/>
            <person name="Chow N.A."/>
            <person name="Loparev V.N."/>
            <person name="Juieng P."/>
            <person name="Berkow E.L."/>
            <person name="Farrer R.A."/>
            <person name="Litvintseva A.P."/>
            <person name="Cuomo C.A."/>
        </authorList>
    </citation>
    <scope>GENOME REANNOTATION</scope>
    <source>
        <strain evidence="8 10">B8441</strain>
    </source>
</reference>
<comment type="caution">
    <text evidence="9">The sequence shown here is derived from an EMBL/GenBank/DDBJ whole genome shotgun (WGS) entry which is preliminary data.</text>
</comment>
<evidence type="ECO:0000313" key="8">
    <source>
        <dbReference type="EMBL" id="KAK8442869.1"/>
    </source>
</evidence>
<feature type="domain" description="Pru" evidence="7">
    <location>
        <begin position="1"/>
        <end position="125"/>
    </location>
</feature>
<dbReference type="Gene3D" id="1.10.2020.20">
    <property type="match status" value="1"/>
</dbReference>
<keyword evidence="3" id="KW-0963">Cytoplasm</keyword>
<evidence type="ECO:0000313" key="10">
    <source>
        <dbReference type="Proteomes" id="UP000230249"/>
    </source>
</evidence>
<dbReference type="GO" id="GO:0005634">
    <property type="term" value="C:nucleus"/>
    <property type="evidence" value="ECO:0007669"/>
    <property type="project" value="UniProtKB-SubCell"/>
</dbReference>
<comment type="subcellular location">
    <subcellularLocation>
        <location evidence="2">Cytoplasm</location>
    </subcellularLocation>
    <subcellularLocation>
        <location evidence="1">Nucleus</location>
    </subcellularLocation>
</comment>
<reference evidence="9" key="2">
    <citation type="submission" date="2017-11" db="EMBL/GenBank/DDBJ databases">
        <title>Candida auris genome assembly and annotation.</title>
        <authorList>
            <person name="Munoz J.F."/>
            <person name="Gade L.G."/>
            <person name="Chow N.A."/>
            <person name="Litvintseva A.P."/>
            <person name="Loparev V.N."/>
            <person name="Cuomo C.A."/>
        </authorList>
    </citation>
    <scope>NUCLEOTIDE SEQUENCE</scope>
    <source>
        <strain evidence="9">B8441</strain>
    </source>
</reference>
<dbReference type="GO" id="GO:0070628">
    <property type="term" value="F:proteasome binding"/>
    <property type="evidence" value="ECO:0007669"/>
    <property type="project" value="TreeGrafter"/>
</dbReference>
<evidence type="ECO:0000256" key="2">
    <source>
        <dbReference type="ARBA" id="ARBA00004496"/>
    </source>
</evidence>
<evidence type="ECO:0000256" key="5">
    <source>
        <dbReference type="ARBA" id="ARBA00023242"/>
    </source>
</evidence>
<keyword evidence="5" id="KW-0539">Nucleus</keyword>
<evidence type="ECO:0000256" key="1">
    <source>
        <dbReference type="ARBA" id="ARBA00004123"/>
    </source>
</evidence>
<dbReference type="InterPro" id="IPR044868">
    <property type="entry name" value="Rpn13/ADRM1_Pru"/>
</dbReference>
<name>A0A2H0ZM95_CANAR</name>
<evidence type="ECO:0000256" key="4">
    <source>
        <dbReference type="ARBA" id="ARBA00022942"/>
    </source>
</evidence>
<reference evidence="8" key="4">
    <citation type="submission" date="2024-03" db="EMBL/GenBank/DDBJ databases">
        <title>Improved genome assembly of Candida auris strain B8441 and annotation of B11205.</title>
        <authorList>
            <person name="Cauldron N.C."/>
            <person name="Shea T."/>
            <person name="Cuomo C.A."/>
        </authorList>
    </citation>
    <scope>NUCLEOTIDE SEQUENCE</scope>
    <source>
        <strain evidence="8">B8441</strain>
    </source>
</reference>
<dbReference type="AlphaFoldDB" id="A0A2H0ZM95"/>
<dbReference type="Proteomes" id="UP000230249">
    <property type="component" value="Unassembled WGS sequence"/>
</dbReference>
<dbReference type="InterPro" id="IPR006773">
    <property type="entry name" value="Rpn13/ADRM1"/>
</dbReference>
<dbReference type="Gene3D" id="2.30.29.70">
    <property type="entry name" value="Proteasomal ubiquitin receptor Rpn13/ADRM1"/>
    <property type="match status" value="1"/>
</dbReference>
<dbReference type="GO" id="GO:0008541">
    <property type="term" value="C:proteasome regulatory particle, lid subcomplex"/>
    <property type="evidence" value="ECO:0007669"/>
    <property type="project" value="TreeGrafter"/>
</dbReference>
<dbReference type="Pfam" id="PF04683">
    <property type="entry name" value="Rpn13_ADRM1_Pru"/>
    <property type="match status" value="1"/>
</dbReference>
<proteinExistence type="predicted"/>
<evidence type="ECO:0000313" key="9">
    <source>
        <dbReference type="EMBL" id="PIS51760.1"/>
    </source>
</evidence>
<dbReference type="VEuPathDB" id="FungiDB:QG37_01877"/>
<dbReference type="EMBL" id="PEKT03000001">
    <property type="protein sequence ID" value="KAK8442869.1"/>
    <property type="molecule type" value="Genomic_DNA"/>
</dbReference>
<evidence type="ECO:0000259" key="7">
    <source>
        <dbReference type="PROSITE" id="PS51917"/>
    </source>
</evidence>
<dbReference type="OrthoDB" id="340431at2759"/>
<sequence length="246" mass="27717">MSKTIKFNAGKVQYDEETKKCTPLPHKGQVVIKPSEEEGCFDFRWSPKGNSGNVEVDERLIIPGDMTFKQVKSCNTGRVIALTFVSSGDRSLYWLQDVGDVEEYGQWTEKDQELLKSLQALVEEEEEPVEETVKQESKEEPQREQTRAPITSIDDVLTVDVIDKHLTSLSDKELVEKYGDLLPEGVKPTREEIIRVVRNGFFQQANKELSSTILNNGVGQILASSLGYEYQGEGIDAFLEGLRKAK</sequence>
<reference evidence="9 10" key="1">
    <citation type="journal article" date="2017" name="Clin. Infect. Dis.">
        <title>Simultaneous emergence of multidrug-resistant Candida auris on 3 continents confirmed by whole-genome sequencing and epidemiological analyses.</title>
        <authorList>
            <person name="Lockhart S.R."/>
            <person name="Etienne K.A."/>
            <person name="Vallabhaneni S."/>
            <person name="Farooqi J."/>
            <person name="Chowdhary A."/>
            <person name="Govender N.P."/>
            <person name="Colombo A.L."/>
            <person name="Calvo B."/>
            <person name="Cuomo C.A."/>
            <person name="Desjardins C.A."/>
            <person name="Berkow E.L."/>
            <person name="Castanheira M."/>
            <person name="Magobo R.E."/>
            <person name="Jabeen K."/>
            <person name="Asghar R.J."/>
            <person name="Meis J.F."/>
            <person name="Jackson B."/>
            <person name="Chiller T."/>
            <person name="Litvintseva A.P."/>
        </authorList>
    </citation>
    <scope>NUCLEOTIDE SEQUENCE [LARGE SCALE GENOMIC DNA]</scope>
    <source>
        <strain evidence="9 10">B8441</strain>
    </source>
</reference>
<feature type="region of interest" description="Disordered" evidence="6">
    <location>
        <begin position="125"/>
        <end position="147"/>
    </location>
</feature>
<feature type="compositionally biased region" description="Basic and acidic residues" evidence="6">
    <location>
        <begin position="131"/>
        <end position="146"/>
    </location>
</feature>
<dbReference type="VEuPathDB" id="FungiDB:B9J08_003357"/>
<dbReference type="STRING" id="498019.A0A2H0ZM95"/>
<dbReference type="VEuPathDB" id="FungiDB:CJI96_0001894"/>
<protein>
    <recommendedName>
        <fullName evidence="7">Pru domain-containing protein</fullName>
    </recommendedName>
</protein>
<organism evidence="9">
    <name type="scientific">Candidozyma auris</name>
    <name type="common">Yeast</name>
    <name type="synonym">Candida auris</name>
    <dbReference type="NCBI Taxonomy" id="498019"/>
    <lineage>
        <taxon>Eukaryota</taxon>
        <taxon>Fungi</taxon>
        <taxon>Dikarya</taxon>
        <taxon>Ascomycota</taxon>
        <taxon>Saccharomycotina</taxon>
        <taxon>Pichiomycetes</taxon>
        <taxon>Metschnikowiaceae</taxon>
        <taxon>Candidozyma</taxon>
    </lineage>
</organism>
<gene>
    <name evidence="9" type="ORF">B9J08_003357</name>
    <name evidence="8" type="ORF">B9J08_01218</name>
</gene>
<dbReference type="GO" id="GO:0061133">
    <property type="term" value="F:endopeptidase activator activity"/>
    <property type="evidence" value="ECO:0007669"/>
    <property type="project" value="TreeGrafter"/>
</dbReference>